<dbReference type="Proteomes" id="UP000061569">
    <property type="component" value="Chromosome"/>
</dbReference>
<dbReference type="Pfam" id="PF00657">
    <property type="entry name" value="Lipase_GDSL"/>
    <property type="match status" value="1"/>
</dbReference>
<dbReference type="Pfam" id="PF03797">
    <property type="entry name" value="Autotransporter"/>
    <property type="match status" value="1"/>
</dbReference>
<dbReference type="InterPro" id="IPR050592">
    <property type="entry name" value="GDSL_lipolytic_enzyme"/>
</dbReference>
<name>A0A0S2DCV1_LYSEN</name>
<gene>
    <name evidence="3" type="ORF">GLE_1012</name>
</gene>
<comment type="similarity">
    <text evidence="1">Belongs to the 'GDSL' lipolytic enzyme family.</text>
</comment>
<sequence length="604" mass="63207">MKTARTALAAALALAAAPAFAGGPYSQTVFIGDSLTDSGHFRPALIQAVGPNGALIGRFTTNPGLVWSEWLADYYGTNAASDNQGGTNYAVGGARTGTNTSGALGPIDSLATQTTKYLAANGGRADPNALYTVWGGANDLFAVAGGAPAQATIGAAVTAQVGVVAALNNAGAQYILVPNIPDLGSTPQFRAGGPAQMAAGSQLATTYNNALYGGLSAAGLRFIPLDTYNLIREVVTNPAPFGISNVTGTGCNPQITASSVTCSPLNYAAPDAPNSYAFADGVHPSSRSHQILADYAISVLEAPRFIAVLPNSAAMTGRARADQVASHAERPDGDGMRWWSSVRGDFQRYGHGDVYDGAGPALTGGIDWARGNLVFGGFLGYGQQKQDFGLRNGDFEQKEASIGGFIGWYGERAWVNGQLSYTKLDLDIDRKANLGIATRTHHGSTDGKNVTAAINAGYEFGEALRHGPVLGVVAQRIDIDGFAESDPTLSTSLAYPDQSYDSLIGSVGYQVNYTHSEKFRPYARLTLDREFEDAPKDAHARLQSLPGTGWYSVKNREFDQDYGTLLFGVRTKLFGLDANLGASATVHQDGGNNTTVFAQIGGGF</sequence>
<dbReference type="KEGG" id="lez:GLE_1012"/>
<dbReference type="PATRIC" id="fig|69.6.peg.1000"/>
<dbReference type="PANTHER" id="PTHR45642">
    <property type="entry name" value="GDSL ESTERASE/LIPASE EXL3"/>
    <property type="match status" value="1"/>
</dbReference>
<dbReference type="STRING" id="69.GLE_1012"/>
<dbReference type="AlphaFoldDB" id="A0A0S2DCV1"/>
<protein>
    <submittedName>
        <fullName evidence="3">Outer membrane autotransporter esterase</fullName>
    </submittedName>
</protein>
<evidence type="ECO:0000256" key="2">
    <source>
        <dbReference type="ARBA" id="ARBA00022729"/>
    </source>
</evidence>
<dbReference type="InterPro" id="IPR036709">
    <property type="entry name" value="Autotransporte_beta_dom_sf"/>
</dbReference>
<evidence type="ECO:0000313" key="4">
    <source>
        <dbReference type="Proteomes" id="UP000061569"/>
    </source>
</evidence>
<dbReference type="InterPro" id="IPR001087">
    <property type="entry name" value="GDSL"/>
</dbReference>
<organism evidence="3 4">
    <name type="scientific">Lysobacter enzymogenes</name>
    <dbReference type="NCBI Taxonomy" id="69"/>
    <lineage>
        <taxon>Bacteria</taxon>
        <taxon>Pseudomonadati</taxon>
        <taxon>Pseudomonadota</taxon>
        <taxon>Gammaproteobacteria</taxon>
        <taxon>Lysobacterales</taxon>
        <taxon>Lysobacteraceae</taxon>
        <taxon>Lysobacter</taxon>
    </lineage>
</organism>
<keyword evidence="2" id="KW-0732">Signal</keyword>
<dbReference type="Gene3D" id="3.40.50.1110">
    <property type="entry name" value="SGNH hydrolase"/>
    <property type="match status" value="1"/>
</dbReference>
<dbReference type="OrthoDB" id="5292073at2"/>
<dbReference type="GO" id="GO:0016788">
    <property type="term" value="F:hydrolase activity, acting on ester bonds"/>
    <property type="evidence" value="ECO:0007669"/>
    <property type="project" value="InterPro"/>
</dbReference>
<dbReference type="CDD" id="cd01847">
    <property type="entry name" value="Triacylglycerol_lipase_like"/>
    <property type="match status" value="1"/>
</dbReference>
<evidence type="ECO:0000256" key="1">
    <source>
        <dbReference type="ARBA" id="ARBA00008668"/>
    </source>
</evidence>
<proteinExistence type="inferred from homology"/>
<dbReference type="PIRSF" id="PIRSF037375">
    <property type="entry name" value="Autotrns_EstA"/>
    <property type="match status" value="1"/>
</dbReference>
<dbReference type="EMBL" id="CP013140">
    <property type="protein sequence ID" value="ALN56370.1"/>
    <property type="molecule type" value="Genomic_DNA"/>
</dbReference>
<accession>A0A0S2DCV1</accession>
<dbReference type="SUPFAM" id="SSF52266">
    <property type="entry name" value="SGNH hydrolase"/>
    <property type="match status" value="1"/>
</dbReference>
<evidence type="ECO:0000313" key="3">
    <source>
        <dbReference type="EMBL" id="ALN56370.1"/>
    </source>
</evidence>
<dbReference type="PROSITE" id="PS51208">
    <property type="entry name" value="AUTOTRANSPORTER"/>
    <property type="match status" value="1"/>
</dbReference>
<dbReference type="InterPro" id="IPR017186">
    <property type="entry name" value="Lipase_autotranspt_EstA"/>
</dbReference>
<dbReference type="InterPro" id="IPR005546">
    <property type="entry name" value="Autotransporte_beta"/>
</dbReference>
<dbReference type="PANTHER" id="PTHR45642:SF141">
    <property type="entry name" value="SECRETED EFFECTOR PROTEIN SSEJ"/>
    <property type="match status" value="1"/>
</dbReference>
<reference evidence="3 4" key="1">
    <citation type="submission" date="2015-11" db="EMBL/GenBank/DDBJ databases">
        <title>Genome sequences of Lysobacter enzymogenes strain C3 and Lysobacter antibioticus ATCC 29479.</title>
        <authorList>
            <person name="Kobayashi D.Y."/>
        </authorList>
    </citation>
    <scope>NUCLEOTIDE SEQUENCE [LARGE SCALE GENOMIC DNA]</scope>
    <source>
        <strain evidence="3 4">C3</strain>
    </source>
</reference>
<dbReference type="SUPFAM" id="SSF103515">
    <property type="entry name" value="Autotransporter"/>
    <property type="match status" value="1"/>
</dbReference>
<dbReference type="InterPro" id="IPR036514">
    <property type="entry name" value="SGNH_hydro_sf"/>
</dbReference>
<dbReference type="Gene3D" id="2.40.128.130">
    <property type="entry name" value="Autotransporter beta-domain"/>
    <property type="match status" value="1"/>
</dbReference>
<dbReference type="SMART" id="SM00869">
    <property type="entry name" value="Autotransporter"/>
    <property type="match status" value="1"/>
</dbReference>